<comment type="caution">
    <text evidence="1">The sequence shown here is derived from an EMBL/GenBank/DDBJ whole genome shotgun (WGS) entry which is preliminary data.</text>
</comment>
<organism evidence="1 2">
    <name type="scientific">Micromonospora pisi</name>
    <dbReference type="NCBI Taxonomy" id="589240"/>
    <lineage>
        <taxon>Bacteria</taxon>
        <taxon>Bacillati</taxon>
        <taxon>Actinomycetota</taxon>
        <taxon>Actinomycetes</taxon>
        <taxon>Micromonosporales</taxon>
        <taxon>Micromonosporaceae</taxon>
        <taxon>Micromonospora</taxon>
    </lineage>
</organism>
<evidence type="ECO:0000313" key="2">
    <source>
        <dbReference type="Proteomes" id="UP000277671"/>
    </source>
</evidence>
<dbReference type="EMBL" id="RBKT01000001">
    <property type="protein sequence ID" value="RKR92507.1"/>
    <property type="molecule type" value="Genomic_DNA"/>
</dbReference>
<dbReference type="AlphaFoldDB" id="A0A495JU23"/>
<dbReference type="Proteomes" id="UP000277671">
    <property type="component" value="Unassembled WGS sequence"/>
</dbReference>
<keyword evidence="2" id="KW-1185">Reference proteome</keyword>
<evidence type="ECO:0000313" key="1">
    <source>
        <dbReference type="EMBL" id="RKR92507.1"/>
    </source>
</evidence>
<protein>
    <submittedName>
        <fullName evidence="1">Uncharacterized protein</fullName>
    </submittedName>
</protein>
<gene>
    <name evidence="1" type="ORF">BDK92_6948</name>
</gene>
<proteinExistence type="predicted"/>
<accession>A0A495JU23</accession>
<dbReference type="OrthoDB" id="3402439at2"/>
<reference evidence="1 2" key="1">
    <citation type="submission" date="2018-10" db="EMBL/GenBank/DDBJ databases">
        <title>Sequencing the genomes of 1000 actinobacteria strains.</title>
        <authorList>
            <person name="Klenk H.-P."/>
        </authorList>
    </citation>
    <scope>NUCLEOTIDE SEQUENCE [LARGE SCALE GENOMIC DNA]</scope>
    <source>
        <strain evidence="1 2">DSM 45175</strain>
    </source>
</reference>
<dbReference type="RefSeq" id="WP_121160485.1">
    <property type="nucleotide sequence ID" value="NZ_RBKT01000001.1"/>
</dbReference>
<sequence>MTTPQTPDALLVGGPRDGTLFTAEDASSVELEIDGLVQRYLRTDQEQQQQGATVVVFAYDGVTDAAGTQAEVEASDQVYRAGG</sequence>
<name>A0A495JU23_9ACTN</name>